<accession>A0AAV9TWZ0</accession>
<evidence type="ECO:0000313" key="3">
    <source>
        <dbReference type="Proteomes" id="UP001375240"/>
    </source>
</evidence>
<organism evidence="2 3">
    <name type="scientific">Orbilia brochopaga</name>
    <dbReference type="NCBI Taxonomy" id="3140254"/>
    <lineage>
        <taxon>Eukaryota</taxon>
        <taxon>Fungi</taxon>
        <taxon>Dikarya</taxon>
        <taxon>Ascomycota</taxon>
        <taxon>Pezizomycotina</taxon>
        <taxon>Orbiliomycetes</taxon>
        <taxon>Orbiliales</taxon>
        <taxon>Orbiliaceae</taxon>
        <taxon>Orbilia</taxon>
    </lineage>
</organism>
<reference evidence="2 3" key="1">
    <citation type="submission" date="2019-10" db="EMBL/GenBank/DDBJ databases">
        <authorList>
            <person name="Palmer J.M."/>
        </authorList>
    </citation>
    <scope>NUCLEOTIDE SEQUENCE [LARGE SCALE GENOMIC DNA]</scope>
    <source>
        <strain evidence="2 3">TWF696</strain>
    </source>
</reference>
<protein>
    <submittedName>
        <fullName evidence="2">Uncharacterized protein</fullName>
    </submittedName>
</protein>
<dbReference type="Proteomes" id="UP001375240">
    <property type="component" value="Unassembled WGS sequence"/>
</dbReference>
<comment type="caution">
    <text evidence="2">The sequence shown here is derived from an EMBL/GenBank/DDBJ whole genome shotgun (WGS) entry which is preliminary data.</text>
</comment>
<keyword evidence="1" id="KW-1133">Transmembrane helix</keyword>
<keyword evidence="1" id="KW-0472">Membrane</keyword>
<sequence>MSGIISFSKAACDAAAAAAAAGRAGATVRLMQTESEAAVSRDAYEGPDVFTPAVPKAPRPPDKLFPYLVHWVVKYRAPILRFIGISFPLVHMIGWTIACIISGLSSDTKLREMADAIPATPENRHLINFIEVGIGSWHYTFSMLAIEVVCTAMGLYTSQGTYLAGLRKWLFTETKPAKIRETPSLTPREPSVLGPQPGEIVVQQGNHLFAVHPDSLRDIYQEPRPDV</sequence>
<dbReference type="AlphaFoldDB" id="A0AAV9TWZ0"/>
<feature type="transmembrane region" description="Helical" evidence="1">
    <location>
        <begin position="79"/>
        <end position="104"/>
    </location>
</feature>
<keyword evidence="1" id="KW-0812">Transmembrane</keyword>
<evidence type="ECO:0000256" key="1">
    <source>
        <dbReference type="SAM" id="Phobius"/>
    </source>
</evidence>
<name>A0AAV9TWZ0_9PEZI</name>
<proteinExistence type="predicted"/>
<gene>
    <name evidence="2" type="ORF">TWF696_003449</name>
</gene>
<keyword evidence="3" id="KW-1185">Reference proteome</keyword>
<evidence type="ECO:0000313" key="2">
    <source>
        <dbReference type="EMBL" id="KAK6330353.1"/>
    </source>
</evidence>
<dbReference type="EMBL" id="JAVHNQ010000018">
    <property type="protein sequence ID" value="KAK6330353.1"/>
    <property type="molecule type" value="Genomic_DNA"/>
</dbReference>